<dbReference type="RefSeq" id="XP_011667538.1">
    <property type="nucleotide sequence ID" value="XM_011669236.2"/>
</dbReference>
<dbReference type="AlphaFoldDB" id="A0A7M7HED4"/>
<comment type="function">
    <text evidence="4">Plays an essential role in the assembly of succinate dehydrogenase (SDH), an enzyme complex (also referred to as respiratory complex II) that is a component of both the tricarboxylic acid (TCA) cycle and the mitochondrial electron transport chain, and which couples the oxidation of succinate to fumarate with the reduction of ubiquinone (coenzyme Q) to ubiquinol. Required for flavinylation (covalent attachment of FAD) of the flavoprotein subunit of the SDH catalytic dimer.</text>
</comment>
<evidence type="ECO:0000256" key="1">
    <source>
        <dbReference type="ARBA" id="ARBA00004305"/>
    </source>
</evidence>
<dbReference type="InterPro" id="IPR005631">
    <property type="entry name" value="SDH"/>
</dbReference>
<dbReference type="GO" id="GO:0005759">
    <property type="term" value="C:mitochondrial matrix"/>
    <property type="evidence" value="ECO:0007669"/>
    <property type="project" value="UniProtKB-SubCell"/>
</dbReference>
<reference evidence="6" key="1">
    <citation type="submission" date="2015-02" db="EMBL/GenBank/DDBJ databases">
        <title>Genome sequencing for Strongylocentrotus purpuratus.</title>
        <authorList>
            <person name="Murali S."/>
            <person name="Liu Y."/>
            <person name="Vee V."/>
            <person name="English A."/>
            <person name="Wang M."/>
            <person name="Skinner E."/>
            <person name="Han Y."/>
            <person name="Muzny D.M."/>
            <person name="Worley K.C."/>
            <person name="Gibbs R.A."/>
        </authorList>
    </citation>
    <scope>NUCLEOTIDE SEQUENCE</scope>
</reference>
<dbReference type="Pfam" id="PF03937">
    <property type="entry name" value="Sdh5"/>
    <property type="match status" value="1"/>
</dbReference>
<dbReference type="FunFam" id="1.10.150.250:FF:000002">
    <property type="entry name" value="Succinate dehydrogenase assembly factor 2, mitochondrial"/>
    <property type="match status" value="1"/>
</dbReference>
<dbReference type="InterPro" id="IPR036714">
    <property type="entry name" value="SDH_sf"/>
</dbReference>
<dbReference type="OMA" id="YGKPQNP"/>
<proteinExistence type="inferred from homology"/>
<dbReference type="GO" id="GO:0034553">
    <property type="term" value="P:mitochondrial respiratory chain complex II assembly"/>
    <property type="evidence" value="ECO:0000318"/>
    <property type="project" value="GO_Central"/>
</dbReference>
<dbReference type="EnsemblMetazoa" id="XM_011669236">
    <property type="protein sequence ID" value="XP_011667538"/>
    <property type="gene ID" value="LOC589209"/>
</dbReference>
<dbReference type="HAMAP" id="MF_03057">
    <property type="entry name" value="SDHAF2"/>
    <property type="match status" value="1"/>
</dbReference>
<evidence type="ECO:0000313" key="6">
    <source>
        <dbReference type="Proteomes" id="UP000007110"/>
    </source>
</evidence>
<dbReference type="OrthoDB" id="284292at2759"/>
<organism evidence="5 6">
    <name type="scientific">Strongylocentrotus purpuratus</name>
    <name type="common">Purple sea urchin</name>
    <dbReference type="NCBI Taxonomy" id="7668"/>
    <lineage>
        <taxon>Eukaryota</taxon>
        <taxon>Metazoa</taxon>
        <taxon>Echinodermata</taxon>
        <taxon>Eleutherozoa</taxon>
        <taxon>Echinozoa</taxon>
        <taxon>Echinoidea</taxon>
        <taxon>Euechinoidea</taxon>
        <taxon>Echinacea</taxon>
        <taxon>Camarodonta</taxon>
        <taxon>Echinidea</taxon>
        <taxon>Strongylocentrotidae</taxon>
        <taxon>Strongylocentrotus</taxon>
    </lineage>
</organism>
<comment type="subcellular location">
    <subcellularLocation>
        <location evidence="1 4">Mitochondrion matrix</location>
    </subcellularLocation>
</comment>
<protein>
    <recommendedName>
        <fullName evidence="4">Succinate dehydrogenase assembly factor 2, mitochondrial</fullName>
        <shortName evidence="4">SDH assembly factor 2</shortName>
        <shortName evidence="4">SDHAF2</shortName>
    </recommendedName>
</protein>
<dbReference type="InterPro" id="IPR028882">
    <property type="entry name" value="SDHAF2"/>
</dbReference>
<dbReference type="KEGG" id="spu:589209"/>
<dbReference type="PANTHER" id="PTHR12469">
    <property type="entry name" value="PROTEIN EMI5 HOMOLOG, MITOCHONDRIAL"/>
    <property type="match status" value="1"/>
</dbReference>
<dbReference type="Proteomes" id="UP000007110">
    <property type="component" value="Unassembled WGS sequence"/>
</dbReference>
<evidence type="ECO:0000313" key="5">
    <source>
        <dbReference type="EnsemblMetazoa" id="XP_011667538"/>
    </source>
</evidence>
<evidence type="ECO:0000256" key="2">
    <source>
        <dbReference type="ARBA" id="ARBA00023128"/>
    </source>
</evidence>
<keyword evidence="3 4" id="KW-0143">Chaperone</keyword>
<sequence length="159" mass="18536">MASYVSRLLGPSLRVFAKFEKNSGVLLRGSACLLSHQPPQGEPPIPEWKQPQNESMELKRARLVYQSRKRGMLENGIILSTFAGRYLEGFDEEQLDQYDNLINKPDNDWDLFYWVVQHKPTPEEYDHGVMDLLKTFAKNPDMESRIRQPDLAETEQRHM</sequence>
<reference evidence="5" key="2">
    <citation type="submission" date="2021-01" db="UniProtKB">
        <authorList>
            <consortium name="EnsemblMetazoa"/>
        </authorList>
    </citation>
    <scope>IDENTIFICATION</scope>
</reference>
<dbReference type="SUPFAM" id="SSF109910">
    <property type="entry name" value="YgfY-like"/>
    <property type="match status" value="1"/>
</dbReference>
<comment type="similarity">
    <text evidence="4">Belongs to the SDHAF2 family.</text>
</comment>
<evidence type="ECO:0000256" key="3">
    <source>
        <dbReference type="ARBA" id="ARBA00023186"/>
    </source>
</evidence>
<name>A0A7M7HED4_STRPU</name>
<keyword evidence="6" id="KW-1185">Reference proteome</keyword>
<dbReference type="InParanoid" id="A0A7M7HED4"/>
<evidence type="ECO:0000256" key="4">
    <source>
        <dbReference type="HAMAP-Rule" id="MF_03057"/>
    </source>
</evidence>
<dbReference type="GO" id="GO:0006121">
    <property type="term" value="P:mitochondrial electron transport, succinate to ubiquinone"/>
    <property type="evidence" value="ECO:0000318"/>
    <property type="project" value="GO_Central"/>
</dbReference>
<dbReference type="GO" id="GO:0005739">
    <property type="term" value="C:mitochondrion"/>
    <property type="evidence" value="ECO:0000318"/>
    <property type="project" value="GO_Central"/>
</dbReference>
<accession>A0A7M7HED4</accession>
<dbReference type="PANTHER" id="PTHR12469:SF2">
    <property type="entry name" value="SUCCINATE DEHYDROGENASE ASSEMBLY FACTOR 2, MITOCHONDRIAL"/>
    <property type="match status" value="1"/>
</dbReference>
<dbReference type="FunCoup" id="A0A7M7HED4">
    <property type="interactions" value="872"/>
</dbReference>
<dbReference type="CTD" id="54949"/>
<keyword evidence="2 4" id="KW-0496">Mitochondrion</keyword>
<dbReference type="Gene3D" id="1.10.150.250">
    <property type="entry name" value="Flavinator of succinate dehydrogenase"/>
    <property type="match status" value="1"/>
</dbReference>
<comment type="subunit">
    <text evidence="4">Interacts with the flavoprotein subunit within the SDH catalytic dimer.</text>
</comment>
<dbReference type="GeneID" id="589209"/>
<dbReference type="GO" id="GO:0006099">
    <property type="term" value="P:tricarboxylic acid cycle"/>
    <property type="evidence" value="ECO:0000318"/>
    <property type="project" value="GO_Central"/>
</dbReference>